<evidence type="ECO:0000256" key="2">
    <source>
        <dbReference type="ARBA" id="ARBA00004160"/>
    </source>
</evidence>
<dbReference type="GO" id="GO:0004500">
    <property type="term" value="F:dopamine beta-monooxygenase activity"/>
    <property type="evidence" value="ECO:0007669"/>
    <property type="project" value="InterPro"/>
</dbReference>
<dbReference type="GO" id="GO:0005507">
    <property type="term" value="F:copper ion binding"/>
    <property type="evidence" value="ECO:0007669"/>
    <property type="project" value="TreeGrafter"/>
</dbReference>
<dbReference type="GO" id="GO:0042420">
    <property type="term" value="P:dopamine catabolic process"/>
    <property type="evidence" value="ECO:0007669"/>
    <property type="project" value="TreeGrafter"/>
</dbReference>
<comment type="caution">
    <text evidence="8">The sequence shown here is derived from an EMBL/GenBank/DDBJ whole genome shotgun (WGS) entry which is preliminary data.</text>
</comment>
<keyword evidence="4" id="KW-0847">Vitamin C</keyword>
<dbReference type="InterPro" id="IPR024548">
    <property type="entry name" value="Cu2_monoox_C"/>
</dbReference>
<dbReference type="GO" id="GO:0042421">
    <property type="term" value="P:norepinephrine biosynthetic process"/>
    <property type="evidence" value="ECO:0007669"/>
    <property type="project" value="TreeGrafter"/>
</dbReference>
<name>A0A8J4TN66_CLAMG</name>
<evidence type="ECO:0000256" key="3">
    <source>
        <dbReference type="ARBA" id="ARBA00022692"/>
    </source>
</evidence>
<evidence type="ECO:0000256" key="1">
    <source>
        <dbReference type="ARBA" id="ARBA00001973"/>
    </source>
</evidence>
<dbReference type="PANTHER" id="PTHR10157:SF29">
    <property type="entry name" value="DOPAMINE BETA-HYDROXYLASE"/>
    <property type="match status" value="1"/>
</dbReference>
<dbReference type="AlphaFoldDB" id="A0A8J4TN66"/>
<dbReference type="Proteomes" id="UP000727407">
    <property type="component" value="Unassembled WGS sequence"/>
</dbReference>
<dbReference type="GO" id="GO:0030667">
    <property type="term" value="C:secretory granule membrane"/>
    <property type="evidence" value="ECO:0007669"/>
    <property type="project" value="TreeGrafter"/>
</dbReference>
<dbReference type="PANTHER" id="PTHR10157">
    <property type="entry name" value="DOPAMINE BETA HYDROXYLASE RELATED"/>
    <property type="match status" value="1"/>
</dbReference>
<reference evidence="8" key="1">
    <citation type="submission" date="2020-07" db="EMBL/GenBank/DDBJ databases">
        <title>Clarias magur genome sequencing, assembly and annotation.</title>
        <authorList>
            <person name="Kushwaha B."/>
            <person name="Kumar R."/>
            <person name="Das P."/>
            <person name="Joshi C.G."/>
            <person name="Kumar D."/>
            <person name="Nagpure N.S."/>
            <person name="Pandey M."/>
            <person name="Agarwal S."/>
            <person name="Srivastava S."/>
            <person name="Singh M."/>
            <person name="Sahoo L."/>
            <person name="Jayasankar P."/>
            <person name="Meher P.K."/>
            <person name="Koringa P.G."/>
            <person name="Iquebal M.A."/>
            <person name="Das S.P."/>
            <person name="Bit A."/>
            <person name="Patnaik S."/>
            <person name="Patel N."/>
            <person name="Shah T.M."/>
            <person name="Hinsu A."/>
            <person name="Jena J.K."/>
        </authorList>
    </citation>
    <scope>NUCLEOTIDE SEQUENCE</scope>
    <source>
        <strain evidence="8">CIFAMagur01</strain>
        <tissue evidence="8">Testis</tissue>
    </source>
</reference>
<evidence type="ECO:0000313" key="8">
    <source>
        <dbReference type="EMBL" id="KAF5893884.1"/>
    </source>
</evidence>
<feature type="domain" description="Copper type II ascorbate-dependent monooxygenase C-terminal" evidence="7">
    <location>
        <begin position="18"/>
        <end position="54"/>
    </location>
</feature>
<protein>
    <submittedName>
        <fullName evidence="8">Dopamine beta-hydroxylase-like</fullName>
    </submittedName>
</protein>
<evidence type="ECO:0000259" key="7">
    <source>
        <dbReference type="Pfam" id="PF03712"/>
    </source>
</evidence>
<dbReference type="InterPro" id="IPR000945">
    <property type="entry name" value="DBH-like"/>
</dbReference>
<keyword evidence="5" id="KW-1133">Transmembrane helix</keyword>
<keyword evidence="3" id="KW-0812">Transmembrane</keyword>
<evidence type="ECO:0000313" key="9">
    <source>
        <dbReference type="Proteomes" id="UP000727407"/>
    </source>
</evidence>
<proteinExistence type="predicted"/>
<dbReference type="SUPFAM" id="SSF49742">
    <property type="entry name" value="PHM/PNGase F"/>
    <property type="match status" value="1"/>
</dbReference>
<evidence type="ECO:0000256" key="6">
    <source>
        <dbReference type="ARBA" id="ARBA00023136"/>
    </source>
</evidence>
<feature type="non-terminal residue" evidence="8">
    <location>
        <position position="1"/>
    </location>
</feature>
<dbReference type="GO" id="GO:0006589">
    <property type="term" value="P:octopamine biosynthetic process"/>
    <property type="evidence" value="ECO:0007669"/>
    <property type="project" value="TreeGrafter"/>
</dbReference>
<dbReference type="Pfam" id="PF03712">
    <property type="entry name" value="Cu2_monoox_C"/>
    <property type="match status" value="1"/>
</dbReference>
<dbReference type="OrthoDB" id="129121at2759"/>
<dbReference type="GO" id="GO:0030658">
    <property type="term" value="C:transport vesicle membrane"/>
    <property type="evidence" value="ECO:0007669"/>
    <property type="project" value="UniProtKB-SubCell"/>
</dbReference>
<comment type="cofactor">
    <cofactor evidence="1">
        <name>Cu(2+)</name>
        <dbReference type="ChEBI" id="CHEBI:29036"/>
    </cofactor>
</comment>
<accession>A0A8J4TN66</accession>
<dbReference type="EMBL" id="QNUK01000406">
    <property type="protein sequence ID" value="KAF5893884.1"/>
    <property type="molecule type" value="Genomic_DNA"/>
</dbReference>
<feature type="non-terminal residue" evidence="8">
    <location>
        <position position="55"/>
    </location>
</feature>
<organism evidence="8 9">
    <name type="scientific">Clarias magur</name>
    <name type="common">Asian catfish</name>
    <name type="synonym">Macropteronotus magur</name>
    <dbReference type="NCBI Taxonomy" id="1594786"/>
    <lineage>
        <taxon>Eukaryota</taxon>
        <taxon>Metazoa</taxon>
        <taxon>Chordata</taxon>
        <taxon>Craniata</taxon>
        <taxon>Vertebrata</taxon>
        <taxon>Euteleostomi</taxon>
        <taxon>Actinopterygii</taxon>
        <taxon>Neopterygii</taxon>
        <taxon>Teleostei</taxon>
        <taxon>Ostariophysi</taxon>
        <taxon>Siluriformes</taxon>
        <taxon>Clariidae</taxon>
        <taxon>Clarias</taxon>
    </lineage>
</organism>
<evidence type="ECO:0000256" key="4">
    <source>
        <dbReference type="ARBA" id="ARBA00022896"/>
    </source>
</evidence>
<dbReference type="GO" id="GO:0005615">
    <property type="term" value="C:extracellular space"/>
    <property type="evidence" value="ECO:0007669"/>
    <property type="project" value="TreeGrafter"/>
</dbReference>
<keyword evidence="9" id="KW-1185">Reference proteome</keyword>
<sequence>RRDSSGIRLWFTPSLRRFDAGIMELGLVYTPVMAIPPHQHGFQLTGYCTAQCTHT</sequence>
<dbReference type="GO" id="GO:0031418">
    <property type="term" value="F:L-ascorbic acid binding"/>
    <property type="evidence" value="ECO:0007669"/>
    <property type="project" value="UniProtKB-KW"/>
</dbReference>
<keyword evidence="6" id="KW-0472">Membrane</keyword>
<evidence type="ECO:0000256" key="5">
    <source>
        <dbReference type="ARBA" id="ARBA00022989"/>
    </source>
</evidence>
<dbReference type="InterPro" id="IPR008977">
    <property type="entry name" value="PHM/PNGase_F_dom_sf"/>
</dbReference>
<comment type="subcellular location">
    <subcellularLocation>
        <location evidence="2">Cytoplasmic vesicle</location>
        <location evidence="2">Secretory vesicle membrane</location>
        <topology evidence="2">Single-pass membrane protein</topology>
    </subcellularLocation>
</comment>
<gene>
    <name evidence="8" type="primary">dbh</name>
    <name evidence="8" type="ORF">DAT39_016417</name>
</gene>